<evidence type="ECO:0000256" key="4">
    <source>
        <dbReference type="ARBA" id="ARBA00022723"/>
    </source>
</evidence>
<dbReference type="SUPFAM" id="SSF63380">
    <property type="entry name" value="Riboflavin synthase domain-like"/>
    <property type="match status" value="1"/>
</dbReference>
<evidence type="ECO:0000256" key="3">
    <source>
        <dbReference type="ARBA" id="ARBA00022714"/>
    </source>
</evidence>
<gene>
    <name evidence="10" type="ORF">G5C66_05125</name>
</gene>
<dbReference type="Gene3D" id="2.40.30.10">
    <property type="entry name" value="Translation factors"/>
    <property type="match status" value="1"/>
</dbReference>
<dbReference type="GO" id="GO:0051537">
    <property type="term" value="F:2 iron, 2 sulfur cluster binding"/>
    <property type="evidence" value="ECO:0007669"/>
    <property type="project" value="UniProtKB-KW"/>
</dbReference>
<dbReference type="InterPro" id="IPR036010">
    <property type="entry name" value="2Fe-2S_ferredoxin-like_sf"/>
</dbReference>
<dbReference type="Proteomes" id="UP000483261">
    <property type="component" value="Unassembled WGS sequence"/>
</dbReference>
<evidence type="ECO:0000256" key="6">
    <source>
        <dbReference type="ARBA" id="ARBA00023002"/>
    </source>
</evidence>
<evidence type="ECO:0000256" key="2">
    <source>
        <dbReference type="ARBA" id="ARBA00022630"/>
    </source>
</evidence>
<dbReference type="Gene3D" id="3.40.50.80">
    <property type="entry name" value="Nucleotide-binding domain of ferredoxin-NADP reductase (FNR) module"/>
    <property type="match status" value="1"/>
</dbReference>
<evidence type="ECO:0000313" key="11">
    <source>
        <dbReference type="Proteomes" id="UP000483261"/>
    </source>
</evidence>
<evidence type="ECO:0000259" key="9">
    <source>
        <dbReference type="PROSITE" id="PS51384"/>
    </source>
</evidence>
<dbReference type="InterPro" id="IPR001433">
    <property type="entry name" value="OxRdtase_FAD/NAD-bd"/>
</dbReference>
<dbReference type="InterPro" id="IPR001709">
    <property type="entry name" value="Flavoprot_Pyr_Nucl_cyt_Rdtase"/>
</dbReference>
<keyword evidence="7" id="KW-0408">Iron</keyword>
<dbReference type="AlphaFoldDB" id="A0A6M1R350"/>
<evidence type="ECO:0000256" key="5">
    <source>
        <dbReference type="ARBA" id="ARBA00022827"/>
    </source>
</evidence>
<dbReference type="PRINTS" id="PR00406">
    <property type="entry name" value="CYTB5RDTASE"/>
</dbReference>
<keyword evidence="4" id="KW-0479">Metal-binding</keyword>
<keyword evidence="8" id="KW-0411">Iron-sulfur</keyword>
<comment type="caution">
    <text evidence="10">The sequence shown here is derived from an EMBL/GenBank/DDBJ whole genome shotgun (WGS) entry which is preliminary data.</text>
</comment>
<dbReference type="SUPFAM" id="SSF54292">
    <property type="entry name" value="2Fe-2S ferredoxin-like"/>
    <property type="match status" value="1"/>
</dbReference>
<dbReference type="GO" id="GO:0016491">
    <property type="term" value="F:oxidoreductase activity"/>
    <property type="evidence" value="ECO:0007669"/>
    <property type="project" value="UniProtKB-KW"/>
</dbReference>
<dbReference type="InterPro" id="IPR039261">
    <property type="entry name" value="FNR_nucleotide-bd"/>
</dbReference>
<protein>
    <submittedName>
        <fullName evidence="10">Iron-sulfur cluster-binding domain-containing protein</fullName>
    </submittedName>
</protein>
<dbReference type="RefSeq" id="WP_165109874.1">
    <property type="nucleotide sequence ID" value="NZ_JAALAA010000003.1"/>
</dbReference>
<dbReference type="CDD" id="cd00207">
    <property type="entry name" value="fer2"/>
    <property type="match status" value="1"/>
</dbReference>
<proteinExistence type="predicted"/>
<evidence type="ECO:0000313" key="10">
    <source>
        <dbReference type="EMBL" id="NGN92118.1"/>
    </source>
</evidence>
<dbReference type="PRINTS" id="PR00371">
    <property type="entry name" value="FPNCR"/>
</dbReference>
<keyword evidence="3" id="KW-0001">2Fe-2S</keyword>
<dbReference type="InterPro" id="IPR017927">
    <property type="entry name" value="FAD-bd_FR_type"/>
</dbReference>
<name>A0A6M1R350_9ACTN</name>
<dbReference type="Gene3D" id="3.10.20.30">
    <property type="match status" value="1"/>
</dbReference>
<dbReference type="Pfam" id="PF00175">
    <property type="entry name" value="NAD_binding_1"/>
    <property type="match status" value="1"/>
</dbReference>
<keyword evidence="5" id="KW-0274">FAD</keyword>
<dbReference type="InterPro" id="IPR012675">
    <property type="entry name" value="Beta-grasp_dom_sf"/>
</dbReference>
<evidence type="ECO:0000256" key="7">
    <source>
        <dbReference type="ARBA" id="ARBA00023004"/>
    </source>
</evidence>
<keyword evidence="6" id="KW-0560">Oxidoreductase</keyword>
<dbReference type="PANTHER" id="PTHR47354">
    <property type="entry name" value="NADH OXIDOREDUCTASE HCR"/>
    <property type="match status" value="1"/>
</dbReference>
<dbReference type="InterPro" id="IPR001041">
    <property type="entry name" value="2Fe-2S_ferredoxin-type"/>
</dbReference>
<evidence type="ECO:0000256" key="8">
    <source>
        <dbReference type="ARBA" id="ARBA00023014"/>
    </source>
</evidence>
<reference evidence="10 11" key="1">
    <citation type="submission" date="2020-02" db="EMBL/GenBank/DDBJ databases">
        <title>Whole-genome analyses of novel actinobacteria.</title>
        <authorList>
            <person name="Sahin N."/>
        </authorList>
    </citation>
    <scope>NUCLEOTIDE SEQUENCE [LARGE SCALE GENOMIC DNA]</scope>
    <source>
        <strain evidence="10 11">KC13</strain>
    </source>
</reference>
<keyword evidence="11" id="KW-1185">Reference proteome</keyword>
<dbReference type="EMBL" id="JAALAA010000003">
    <property type="protein sequence ID" value="NGN92118.1"/>
    <property type="molecule type" value="Genomic_DNA"/>
</dbReference>
<comment type="cofactor">
    <cofactor evidence="1">
        <name>FAD</name>
        <dbReference type="ChEBI" id="CHEBI:57692"/>
    </cofactor>
</comment>
<dbReference type="SUPFAM" id="SSF52343">
    <property type="entry name" value="Ferredoxin reductase-like, C-terminal NADP-linked domain"/>
    <property type="match status" value="1"/>
</dbReference>
<organism evidence="10 11">
    <name type="scientific">Nocardioides turkmenicus</name>
    <dbReference type="NCBI Taxonomy" id="2711220"/>
    <lineage>
        <taxon>Bacteria</taxon>
        <taxon>Bacillati</taxon>
        <taxon>Actinomycetota</taxon>
        <taxon>Actinomycetes</taxon>
        <taxon>Propionibacteriales</taxon>
        <taxon>Nocardioidaceae</taxon>
        <taxon>Nocardioides</taxon>
    </lineage>
</organism>
<accession>A0A6M1R350</accession>
<dbReference type="InterPro" id="IPR050415">
    <property type="entry name" value="MRET"/>
</dbReference>
<sequence>MALDTSTSSVHRLGGRVLRSRTVAALASPHGIDRYLTRINPMLAAHEVRARITDIRPEVSAPGAPRVATVTLQPTSTWRGHRAGQHVSVGIDTGEGRRTTRVFTVSNTEGKPGEPLTITVRAHDDEHATPYSISKYLTERATVGTLVHLSQAEGDFVLPDRVPEHIVLISGGSGITPVMSMLRSLQRRTHRGKVTFLHWSPSADRQIFADELEEIRHQGHGVDLHILHTSEGAPYLSPALLEKLVPGYRELPTWACGPASLIEAAQAAYEGTESLKVEYFKPPKTAGVAGGEMEFARTGRTVTNDGATILDQAEAAGLTPESGCRMGICFSCTTNKSSGRVRNILTGETSELPDEQIRICVSTPEGDCSVDL</sequence>
<dbReference type="PROSITE" id="PS51384">
    <property type="entry name" value="FAD_FR"/>
    <property type="match status" value="1"/>
</dbReference>
<feature type="domain" description="FAD-binding FR-type" evidence="9">
    <location>
        <begin position="45"/>
        <end position="159"/>
    </location>
</feature>
<dbReference type="GO" id="GO:0046872">
    <property type="term" value="F:metal ion binding"/>
    <property type="evidence" value="ECO:0007669"/>
    <property type="project" value="UniProtKB-KW"/>
</dbReference>
<keyword evidence="2" id="KW-0285">Flavoprotein</keyword>
<dbReference type="Pfam" id="PF00111">
    <property type="entry name" value="Fer2"/>
    <property type="match status" value="1"/>
</dbReference>
<dbReference type="PANTHER" id="PTHR47354:SF6">
    <property type="entry name" value="NADH OXIDOREDUCTASE HCR"/>
    <property type="match status" value="1"/>
</dbReference>
<dbReference type="InterPro" id="IPR017938">
    <property type="entry name" value="Riboflavin_synthase-like_b-brl"/>
</dbReference>
<evidence type="ECO:0000256" key="1">
    <source>
        <dbReference type="ARBA" id="ARBA00001974"/>
    </source>
</evidence>